<dbReference type="GO" id="GO:0052621">
    <property type="term" value="F:diguanylate cyclase activity"/>
    <property type="evidence" value="ECO:0007669"/>
    <property type="project" value="UniProtKB-EC"/>
</dbReference>
<evidence type="ECO:0000313" key="9">
    <source>
        <dbReference type="EMBL" id="MCJ2181923.1"/>
    </source>
</evidence>
<dbReference type="InterPro" id="IPR043128">
    <property type="entry name" value="Rev_trsase/Diguanyl_cyclase"/>
</dbReference>
<reference evidence="9" key="1">
    <citation type="submission" date="2022-03" db="EMBL/GenBank/DDBJ databases">
        <title>Identification of a novel bacterium isolated from mangrove sediments.</title>
        <authorList>
            <person name="Pan X."/>
        </authorList>
    </citation>
    <scope>NUCLEOTIDE SEQUENCE</scope>
    <source>
        <strain evidence="9">B1949</strain>
    </source>
</reference>
<evidence type="ECO:0000256" key="6">
    <source>
        <dbReference type="SAM" id="Phobius"/>
    </source>
</evidence>
<dbReference type="InterPro" id="IPR007895">
    <property type="entry name" value="MASE1"/>
</dbReference>
<feature type="transmembrane region" description="Helical" evidence="6">
    <location>
        <begin position="215"/>
        <end position="236"/>
    </location>
</feature>
<dbReference type="EMBL" id="JALHLF010000009">
    <property type="protein sequence ID" value="MCJ2181923.1"/>
    <property type="molecule type" value="Genomic_DNA"/>
</dbReference>
<keyword evidence="9" id="KW-0548">Nucleotidyltransferase</keyword>
<proteinExistence type="predicted"/>
<name>A0ABT0BAQ1_9SPHN</name>
<dbReference type="Pfam" id="PF05231">
    <property type="entry name" value="MASE1"/>
    <property type="match status" value="1"/>
</dbReference>
<dbReference type="PANTHER" id="PTHR44757">
    <property type="entry name" value="DIGUANYLATE CYCLASE DGCP"/>
    <property type="match status" value="1"/>
</dbReference>
<evidence type="ECO:0000256" key="5">
    <source>
        <dbReference type="ARBA" id="ARBA00023136"/>
    </source>
</evidence>
<evidence type="ECO:0000256" key="4">
    <source>
        <dbReference type="ARBA" id="ARBA00022989"/>
    </source>
</evidence>
<keyword evidence="5 6" id="KW-0472">Membrane</keyword>
<dbReference type="EC" id="2.7.7.65" evidence="9"/>
<dbReference type="Pfam" id="PF00990">
    <property type="entry name" value="GGDEF"/>
    <property type="match status" value="1"/>
</dbReference>
<keyword evidence="10" id="KW-1185">Reference proteome</keyword>
<feature type="transmembrane region" description="Helical" evidence="6">
    <location>
        <begin position="167"/>
        <end position="186"/>
    </location>
</feature>
<dbReference type="SMART" id="SM00267">
    <property type="entry name" value="GGDEF"/>
    <property type="match status" value="1"/>
</dbReference>
<comment type="subcellular location">
    <subcellularLocation>
        <location evidence="1">Cell membrane</location>
        <topology evidence="1">Multi-pass membrane protein</topology>
    </subcellularLocation>
</comment>
<organism evidence="9 10">
    <name type="scientific">Novosphingobium organovorum</name>
    <dbReference type="NCBI Taxonomy" id="2930092"/>
    <lineage>
        <taxon>Bacteria</taxon>
        <taxon>Pseudomonadati</taxon>
        <taxon>Pseudomonadota</taxon>
        <taxon>Alphaproteobacteria</taxon>
        <taxon>Sphingomonadales</taxon>
        <taxon>Sphingomonadaceae</taxon>
        <taxon>Novosphingobium</taxon>
    </lineage>
</organism>
<protein>
    <submittedName>
        <fullName evidence="9">Diguanylate cyclase</fullName>
        <ecNumber evidence="9">2.7.7.65</ecNumber>
    </submittedName>
</protein>
<feature type="transmembrane region" description="Helical" evidence="6">
    <location>
        <begin position="133"/>
        <end position="155"/>
    </location>
</feature>
<evidence type="ECO:0000259" key="7">
    <source>
        <dbReference type="PROSITE" id="PS50112"/>
    </source>
</evidence>
<dbReference type="NCBIfam" id="TIGR00254">
    <property type="entry name" value="GGDEF"/>
    <property type="match status" value="1"/>
</dbReference>
<keyword evidence="3 6" id="KW-0812">Transmembrane</keyword>
<evidence type="ECO:0000259" key="8">
    <source>
        <dbReference type="PROSITE" id="PS50887"/>
    </source>
</evidence>
<dbReference type="Gene3D" id="3.30.450.20">
    <property type="entry name" value="PAS domain"/>
    <property type="match status" value="1"/>
</dbReference>
<accession>A0ABT0BAQ1</accession>
<dbReference type="InterPro" id="IPR000160">
    <property type="entry name" value="GGDEF_dom"/>
</dbReference>
<feature type="transmembrane region" description="Helical" evidence="6">
    <location>
        <begin position="248"/>
        <end position="266"/>
    </location>
</feature>
<feature type="transmembrane region" description="Helical" evidence="6">
    <location>
        <begin position="99"/>
        <end position="121"/>
    </location>
</feature>
<dbReference type="CDD" id="cd01949">
    <property type="entry name" value="GGDEF"/>
    <property type="match status" value="1"/>
</dbReference>
<evidence type="ECO:0000256" key="2">
    <source>
        <dbReference type="ARBA" id="ARBA00022475"/>
    </source>
</evidence>
<evidence type="ECO:0000256" key="1">
    <source>
        <dbReference type="ARBA" id="ARBA00004651"/>
    </source>
</evidence>
<keyword evidence="2" id="KW-1003">Cell membrane</keyword>
<dbReference type="InterPro" id="IPR000014">
    <property type="entry name" value="PAS"/>
</dbReference>
<dbReference type="Gene3D" id="3.30.70.270">
    <property type="match status" value="1"/>
</dbReference>
<keyword evidence="4 6" id="KW-1133">Transmembrane helix</keyword>
<feature type="domain" description="GGDEF" evidence="8">
    <location>
        <begin position="435"/>
        <end position="566"/>
    </location>
</feature>
<dbReference type="PANTHER" id="PTHR44757:SF2">
    <property type="entry name" value="BIOFILM ARCHITECTURE MAINTENANCE PROTEIN MBAA"/>
    <property type="match status" value="1"/>
</dbReference>
<dbReference type="Proteomes" id="UP001162881">
    <property type="component" value="Unassembled WGS sequence"/>
</dbReference>
<sequence>MLAIQLTATGYDHATIWPADAVILVLLLREPRSSWGWVIGAGWVANLAANALARGWSPVLLAYGGINMAQTALAAWLFLRQARAHDVFFDNRSIMRFALYAGVVAPAIGALCGSLITWGAFGEPFASSFVRWYLSNGLGLVVLTPFIGALLDGSYRNWLRFSSGREVLEASAIYAALAGITLAVFLQPHLPLLFLPVCLVVLVALRLGRLGTKLGVMIVALIGLGATITGSGPVAAEPDSPEFQALFFQSYLGVLLLTCLPIATIVSSRKTLILRLAEREEALRQILECTPNGCLGFDAGGACKWSVGPIRALLGLSSEEMIGRTSESVSLQVHEIVEELFRASRKAGVAGDALATRVIEFSPVRRPHLTLEGTIGILRQGAALSGVVITLRDVTERRAGELALLARSEADDLTGLCNRESFRSHLRSAAKDLSRPISLALIDIDRFHRINASHGHAIGDAVLFEVARRIKRSARDTDVVARLGGDDFALILRCDLLTARGVCERLTEAVRQSAVYNGEAISVIASVSCGVAQLRHGMSVEDASAAAHAALQDMKQSGCNGVRVAA</sequence>
<dbReference type="InterPro" id="IPR035965">
    <property type="entry name" value="PAS-like_dom_sf"/>
</dbReference>
<dbReference type="InterPro" id="IPR029787">
    <property type="entry name" value="Nucleotide_cyclase"/>
</dbReference>
<feature type="transmembrane region" description="Helical" evidence="6">
    <location>
        <begin position="192"/>
        <end position="208"/>
    </location>
</feature>
<dbReference type="InterPro" id="IPR052155">
    <property type="entry name" value="Biofilm_reg_signaling"/>
</dbReference>
<dbReference type="PROSITE" id="PS50112">
    <property type="entry name" value="PAS"/>
    <property type="match status" value="1"/>
</dbReference>
<keyword evidence="9" id="KW-0808">Transferase</keyword>
<dbReference type="SUPFAM" id="SSF55785">
    <property type="entry name" value="PYP-like sensor domain (PAS domain)"/>
    <property type="match status" value="1"/>
</dbReference>
<dbReference type="PROSITE" id="PS50887">
    <property type="entry name" value="GGDEF"/>
    <property type="match status" value="1"/>
</dbReference>
<comment type="caution">
    <text evidence="9">The sequence shown here is derived from an EMBL/GenBank/DDBJ whole genome shotgun (WGS) entry which is preliminary data.</text>
</comment>
<gene>
    <name evidence="9" type="ORF">MTR62_04285</name>
</gene>
<evidence type="ECO:0000313" key="10">
    <source>
        <dbReference type="Proteomes" id="UP001162881"/>
    </source>
</evidence>
<feature type="transmembrane region" description="Helical" evidence="6">
    <location>
        <begin position="35"/>
        <end position="53"/>
    </location>
</feature>
<dbReference type="SUPFAM" id="SSF55073">
    <property type="entry name" value="Nucleotide cyclase"/>
    <property type="match status" value="1"/>
</dbReference>
<evidence type="ECO:0000256" key="3">
    <source>
        <dbReference type="ARBA" id="ARBA00022692"/>
    </source>
</evidence>
<feature type="transmembrane region" description="Helical" evidence="6">
    <location>
        <begin position="59"/>
        <end position="79"/>
    </location>
</feature>
<feature type="domain" description="PAS" evidence="7">
    <location>
        <begin position="279"/>
        <end position="348"/>
    </location>
</feature>